<dbReference type="SUPFAM" id="SSF88659">
    <property type="entry name" value="Sigma3 and sigma4 domains of RNA polymerase sigma factors"/>
    <property type="match status" value="1"/>
</dbReference>
<dbReference type="InterPro" id="IPR053812">
    <property type="entry name" value="HTH_Sigma70_ECF-like"/>
</dbReference>
<dbReference type="PANTHER" id="PTHR43133">
    <property type="entry name" value="RNA POLYMERASE ECF-TYPE SIGMA FACTO"/>
    <property type="match status" value="1"/>
</dbReference>
<dbReference type="InterPro" id="IPR036388">
    <property type="entry name" value="WH-like_DNA-bd_sf"/>
</dbReference>
<evidence type="ECO:0000256" key="3">
    <source>
        <dbReference type="ARBA" id="ARBA00023082"/>
    </source>
</evidence>
<protein>
    <submittedName>
        <fullName evidence="6">RNA polymerase sigma factor (TIGR02999 family)</fullName>
    </submittedName>
</protein>
<reference evidence="6 7" key="1">
    <citation type="submission" date="2020-03" db="EMBL/GenBank/DDBJ databases">
        <title>Genomic Encyclopedia of Type Strains, Phase IV (KMG-IV): sequencing the most valuable type-strain genomes for metagenomic binning, comparative biology and taxonomic classification.</title>
        <authorList>
            <person name="Goeker M."/>
        </authorList>
    </citation>
    <scope>NUCLEOTIDE SEQUENCE [LARGE SCALE GENOMIC DNA]</scope>
    <source>
        <strain evidence="6 7">DSM 27651</strain>
    </source>
</reference>
<dbReference type="PANTHER" id="PTHR43133:SF39">
    <property type="entry name" value="SIMILAR TO RNA POLYMERASE SIGMA-E FACTOR"/>
    <property type="match status" value="1"/>
</dbReference>
<dbReference type="InterPro" id="IPR013325">
    <property type="entry name" value="RNA_pol_sigma_r2"/>
</dbReference>
<dbReference type="RefSeq" id="WP_045811929.1">
    <property type="nucleotide sequence ID" value="NZ_JAATJE010000001.1"/>
</dbReference>
<evidence type="ECO:0000256" key="1">
    <source>
        <dbReference type="ARBA" id="ARBA00010641"/>
    </source>
</evidence>
<dbReference type="InterPro" id="IPR039425">
    <property type="entry name" value="RNA_pol_sigma-70-like"/>
</dbReference>
<keyword evidence="2" id="KW-0805">Transcription regulation</keyword>
<organism evidence="6 7">
    <name type="scientific">Sphingomonas jejuensis</name>
    <dbReference type="NCBI Taxonomy" id="904715"/>
    <lineage>
        <taxon>Bacteria</taxon>
        <taxon>Pseudomonadati</taxon>
        <taxon>Pseudomonadota</taxon>
        <taxon>Alphaproteobacteria</taxon>
        <taxon>Sphingomonadales</taxon>
        <taxon>Sphingomonadaceae</taxon>
        <taxon>Sphingomonas</taxon>
    </lineage>
</organism>
<comment type="caution">
    <text evidence="6">The sequence shown here is derived from an EMBL/GenBank/DDBJ whole genome shotgun (WGS) entry which is preliminary data.</text>
</comment>
<name>A0ABX0XLZ0_9SPHN</name>
<comment type="similarity">
    <text evidence="1">Belongs to the sigma-70 factor family. ECF subfamily.</text>
</comment>
<feature type="domain" description="RNA polymerase sigma-70 ECF-like HTH" evidence="5">
    <location>
        <begin position="15"/>
        <end position="187"/>
    </location>
</feature>
<evidence type="ECO:0000313" key="7">
    <source>
        <dbReference type="Proteomes" id="UP000734218"/>
    </source>
</evidence>
<dbReference type="NCBIfam" id="TIGR02999">
    <property type="entry name" value="Sig-70_X6"/>
    <property type="match status" value="1"/>
</dbReference>
<dbReference type="Gene3D" id="1.10.1740.10">
    <property type="match status" value="1"/>
</dbReference>
<sequence>MGDGDGIAGDEDSRALLHAWQAGDAAAGDRLFALAHDELRTVAAALLRRERHSSLSSGDLVNEAVLRLIPLERIDWRDKAHFLALSARVMRQVLVDHARARLTEKRDHHRVTLVTGMGAEAPPVDLLDLNAALIELEGWDRDRASLVEMRYFGGMTIDEIVAVTGQSAPTVKRRWRSTRAWLMQAMQERPE</sequence>
<dbReference type="EMBL" id="JAATJE010000001">
    <property type="protein sequence ID" value="NJC34398.1"/>
    <property type="molecule type" value="Genomic_DNA"/>
</dbReference>
<evidence type="ECO:0000256" key="4">
    <source>
        <dbReference type="ARBA" id="ARBA00023163"/>
    </source>
</evidence>
<gene>
    <name evidence="6" type="ORF">GGR88_001872</name>
</gene>
<dbReference type="SUPFAM" id="SSF88946">
    <property type="entry name" value="Sigma2 domain of RNA polymerase sigma factors"/>
    <property type="match status" value="1"/>
</dbReference>
<keyword evidence="3" id="KW-0731">Sigma factor</keyword>
<evidence type="ECO:0000259" key="5">
    <source>
        <dbReference type="Pfam" id="PF07638"/>
    </source>
</evidence>
<proteinExistence type="inferred from homology"/>
<evidence type="ECO:0000313" key="6">
    <source>
        <dbReference type="EMBL" id="NJC34398.1"/>
    </source>
</evidence>
<dbReference type="InterPro" id="IPR011517">
    <property type="entry name" value="RNA_pol_sigma70_ECF-like"/>
</dbReference>
<dbReference type="InterPro" id="IPR013324">
    <property type="entry name" value="RNA_pol_sigma_r3/r4-like"/>
</dbReference>
<dbReference type="Gene3D" id="1.10.10.10">
    <property type="entry name" value="Winged helix-like DNA-binding domain superfamily/Winged helix DNA-binding domain"/>
    <property type="match status" value="1"/>
</dbReference>
<accession>A0ABX0XLZ0</accession>
<evidence type="ECO:0000256" key="2">
    <source>
        <dbReference type="ARBA" id="ARBA00023015"/>
    </source>
</evidence>
<dbReference type="Pfam" id="PF07638">
    <property type="entry name" value="Sigma70_ECF"/>
    <property type="match status" value="1"/>
</dbReference>
<keyword evidence="4" id="KW-0804">Transcription</keyword>
<dbReference type="Proteomes" id="UP000734218">
    <property type="component" value="Unassembled WGS sequence"/>
</dbReference>
<keyword evidence="7" id="KW-1185">Reference proteome</keyword>